<protein>
    <recommendedName>
        <fullName evidence="5">Phosphoserine phosphatase</fullName>
        <ecNumber evidence="4">3.1.3.3</ecNumber>
    </recommendedName>
    <alternativeName>
        <fullName evidence="11">O-phosphoserine phosphohydrolase</fullName>
    </alternativeName>
</protein>
<keyword evidence="10" id="KW-0718">Serine biosynthesis</keyword>
<evidence type="ECO:0000256" key="4">
    <source>
        <dbReference type="ARBA" id="ARBA00012640"/>
    </source>
</evidence>
<comment type="catalytic activity">
    <reaction evidence="12">
        <text>O-phospho-L-serine + H2O = L-serine + phosphate</text>
        <dbReference type="Rhea" id="RHEA:21208"/>
        <dbReference type="ChEBI" id="CHEBI:15377"/>
        <dbReference type="ChEBI" id="CHEBI:33384"/>
        <dbReference type="ChEBI" id="CHEBI:43474"/>
        <dbReference type="ChEBI" id="CHEBI:57524"/>
        <dbReference type="EC" id="3.1.3.3"/>
    </reaction>
</comment>
<dbReference type="AlphaFoldDB" id="A0A6C6ZBL6"/>
<keyword evidence="8" id="KW-0378">Hydrolase</keyword>
<evidence type="ECO:0000256" key="8">
    <source>
        <dbReference type="ARBA" id="ARBA00022801"/>
    </source>
</evidence>
<dbReference type="Gene3D" id="1.10.150.210">
    <property type="entry name" value="Phosphoserine phosphatase, domain 2"/>
    <property type="match status" value="1"/>
</dbReference>
<sequence length="340" mass="37193">MRYFPRGGYRPERFTGALMPNITWCDLPEDVSLWPGLPLSLSGDEVMPLDYHAGRSGWLLYGRGLDKQRLTQYQTKLGTAMVIVAAWCVEDYQVIRLAGSLTPRATRLAHEAQLDVAPLGKIPHLRTPGLLVMDMDSTAIQIECIDEIAKLAGTGEKVAEVTERAMRGELDFTASLRSRVATLKGADADILRQVRGNLPLMPGLTQLVLKLEALGWKIAIASGGFTFFADYLRDQLRLTAAVANELEIMDGKFTGHVIGDIVDAEYKANTLLRLAQEHDIPLAQTVAIGDGANDLPMIKAAGLGIAFHAKPKVNEKTEITIRHADLMGVFCILSGSMNQK</sequence>
<keyword evidence="7" id="KW-0479">Metal-binding</keyword>
<dbReference type="Proteomes" id="UP000008556">
    <property type="component" value="Chromosome"/>
</dbReference>
<evidence type="ECO:0000313" key="16">
    <source>
        <dbReference type="EMBL" id="ABX71021.1"/>
    </source>
</evidence>
<reference evidence="16 17" key="1">
    <citation type="submission" date="2007-11" db="EMBL/GenBank/DDBJ databases">
        <authorList>
            <consortium name="The Salmonella enterica serovar Paratyphi B Genome Sequencing Project"/>
            <person name="McClelland M."/>
            <person name="Sanderson E.K."/>
            <person name="Porwollik S."/>
            <person name="Spieth J."/>
            <person name="Clifton W.S."/>
            <person name="Fulton R."/>
            <person name="Cordes M."/>
            <person name="Wollam A."/>
            <person name="Shah N."/>
            <person name="Pepin K."/>
            <person name="Bhonagiri V."/>
            <person name="Nash W."/>
            <person name="Johnson M."/>
            <person name="Thiruvilangam P."/>
            <person name="Wilson R."/>
        </authorList>
    </citation>
    <scope>NUCLEOTIDE SEQUENCE [LARGE SCALE GENOMIC DNA]</scope>
    <source>
        <strain evidence="17">ATCC BAA-1250 / SPB7</strain>
    </source>
</reference>
<dbReference type="PANTHER" id="PTHR43344:SF2">
    <property type="entry name" value="PHOSPHOSERINE PHOSPHATASE"/>
    <property type="match status" value="1"/>
</dbReference>
<evidence type="ECO:0000256" key="12">
    <source>
        <dbReference type="ARBA" id="ARBA00048138"/>
    </source>
</evidence>
<dbReference type="NCBIfam" id="TIGR00338">
    <property type="entry name" value="serB"/>
    <property type="match status" value="1"/>
</dbReference>
<dbReference type="InterPro" id="IPR004469">
    <property type="entry name" value="PSP"/>
</dbReference>
<evidence type="ECO:0000313" key="17">
    <source>
        <dbReference type="Proteomes" id="UP000008556"/>
    </source>
</evidence>
<feature type="domain" description="Phosphoserine phosphatase N-terminal" evidence="15">
    <location>
        <begin position="54"/>
        <end position="117"/>
    </location>
</feature>
<evidence type="ECO:0000256" key="7">
    <source>
        <dbReference type="ARBA" id="ARBA00022723"/>
    </source>
</evidence>
<comment type="catalytic activity">
    <reaction evidence="13">
        <text>O-phospho-D-serine + H2O = D-serine + phosphate</text>
        <dbReference type="Rhea" id="RHEA:24873"/>
        <dbReference type="ChEBI" id="CHEBI:15377"/>
        <dbReference type="ChEBI" id="CHEBI:35247"/>
        <dbReference type="ChEBI" id="CHEBI:43474"/>
        <dbReference type="ChEBI" id="CHEBI:58680"/>
        <dbReference type="EC" id="3.1.3.3"/>
    </reaction>
</comment>
<dbReference type="InterPro" id="IPR036412">
    <property type="entry name" value="HAD-like_sf"/>
</dbReference>
<dbReference type="GO" id="GO:0005737">
    <property type="term" value="C:cytoplasm"/>
    <property type="evidence" value="ECO:0007669"/>
    <property type="project" value="TreeGrafter"/>
</dbReference>
<keyword evidence="6" id="KW-0028">Amino-acid biosynthesis</keyword>
<name>A0A6C6ZBL6_SALPB</name>
<dbReference type="InterPro" id="IPR023214">
    <property type="entry name" value="HAD_sf"/>
</dbReference>
<evidence type="ECO:0000256" key="5">
    <source>
        <dbReference type="ARBA" id="ARBA00015196"/>
    </source>
</evidence>
<organism evidence="16 17">
    <name type="scientific">Salmonella paratyphi B (strain ATCC BAA-1250 / SPB7)</name>
    <dbReference type="NCBI Taxonomy" id="1016998"/>
    <lineage>
        <taxon>Bacteria</taxon>
        <taxon>Pseudomonadati</taxon>
        <taxon>Pseudomonadota</taxon>
        <taxon>Gammaproteobacteria</taxon>
        <taxon>Enterobacterales</taxon>
        <taxon>Enterobacteriaceae</taxon>
        <taxon>Salmonella</taxon>
    </lineage>
</organism>
<dbReference type="EMBL" id="CP000886">
    <property type="protein sequence ID" value="ABX71021.1"/>
    <property type="molecule type" value="Genomic_DNA"/>
</dbReference>
<dbReference type="SFLD" id="SFLDF00029">
    <property type="entry name" value="phosphoserine_phosphatase"/>
    <property type="match status" value="1"/>
</dbReference>
<evidence type="ECO:0000256" key="11">
    <source>
        <dbReference type="ARBA" id="ARBA00031693"/>
    </source>
</evidence>
<dbReference type="EC" id="3.1.3.3" evidence="4"/>
<feature type="active site" description="Proton donor" evidence="14">
    <location>
        <position position="136"/>
    </location>
</feature>
<dbReference type="GO" id="GO:0006564">
    <property type="term" value="P:L-serine biosynthetic process"/>
    <property type="evidence" value="ECO:0007669"/>
    <property type="project" value="UniProtKB-KW"/>
</dbReference>
<evidence type="ECO:0000256" key="2">
    <source>
        <dbReference type="ARBA" id="ARBA00005135"/>
    </source>
</evidence>
<evidence type="ECO:0000256" key="3">
    <source>
        <dbReference type="ARBA" id="ARBA00009184"/>
    </source>
</evidence>
<keyword evidence="9" id="KW-0460">Magnesium</keyword>
<dbReference type="Pfam" id="PF18429">
    <property type="entry name" value="DUF5609"/>
    <property type="match status" value="1"/>
</dbReference>
<dbReference type="SUPFAM" id="SSF56784">
    <property type="entry name" value="HAD-like"/>
    <property type="match status" value="1"/>
</dbReference>
<evidence type="ECO:0000259" key="15">
    <source>
        <dbReference type="Pfam" id="PF18429"/>
    </source>
</evidence>
<dbReference type="FunFam" id="3.40.50.1000:FF:000048">
    <property type="entry name" value="Phosphoserine phosphatase"/>
    <property type="match status" value="1"/>
</dbReference>
<dbReference type="NCBIfam" id="NF008350">
    <property type="entry name" value="PRK11133.1"/>
    <property type="match status" value="1"/>
</dbReference>
<dbReference type="NCBIfam" id="TIGR01488">
    <property type="entry name" value="HAD-SF-IB"/>
    <property type="match status" value="1"/>
</dbReference>
<gene>
    <name evidence="16" type="ordered locus">SPAB_05756</name>
</gene>
<feature type="active site" description="Nucleophile" evidence="14">
    <location>
        <position position="134"/>
    </location>
</feature>
<dbReference type="Gene3D" id="3.30.70.2020">
    <property type="match status" value="1"/>
</dbReference>
<evidence type="ECO:0000256" key="14">
    <source>
        <dbReference type="PIRSR" id="PIRSR604469-1"/>
    </source>
</evidence>
<dbReference type="Pfam" id="PF00702">
    <property type="entry name" value="Hydrolase"/>
    <property type="match status" value="1"/>
</dbReference>
<proteinExistence type="inferred from homology"/>
<dbReference type="PANTHER" id="PTHR43344">
    <property type="entry name" value="PHOSPHOSERINE PHOSPHATASE"/>
    <property type="match status" value="1"/>
</dbReference>
<evidence type="ECO:0000256" key="13">
    <source>
        <dbReference type="ARBA" id="ARBA00048523"/>
    </source>
</evidence>
<accession>A0A6C6ZBL6</accession>
<dbReference type="KEGG" id="spq:SPAB_05756"/>
<dbReference type="CDD" id="cd07500">
    <property type="entry name" value="HAD_PSP"/>
    <property type="match status" value="1"/>
</dbReference>
<evidence type="ECO:0000256" key="10">
    <source>
        <dbReference type="ARBA" id="ARBA00023299"/>
    </source>
</evidence>
<dbReference type="Gene3D" id="3.40.50.1000">
    <property type="entry name" value="HAD superfamily/HAD-like"/>
    <property type="match status" value="1"/>
</dbReference>
<dbReference type="UniPathway" id="UPA00135">
    <property type="reaction ID" value="UER00198"/>
</dbReference>
<evidence type="ECO:0000256" key="1">
    <source>
        <dbReference type="ARBA" id="ARBA00001946"/>
    </source>
</evidence>
<dbReference type="GO" id="GO:0000287">
    <property type="term" value="F:magnesium ion binding"/>
    <property type="evidence" value="ECO:0007669"/>
    <property type="project" value="TreeGrafter"/>
</dbReference>
<dbReference type="InterPro" id="IPR050582">
    <property type="entry name" value="HAD-like_SerB"/>
</dbReference>
<dbReference type="SFLD" id="SFLDG01137">
    <property type="entry name" value="C1.6.1:_Phosphoserine_Phosphat"/>
    <property type="match status" value="1"/>
</dbReference>
<comment type="similarity">
    <text evidence="3">Belongs to the HAD-like hydrolase superfamily. SerB family.</text>
</comment>
<dbReference type="InterPro" id="IPR041449">
    <property type="entry name" value="SerB_N"/>
</dbReference>
<dbReference type="GO" id="GO:0036424">
    <property type="term" value="F:L-phosphoserine phosphatase activity"/>
    <property type="evidence" value="ECO:0007669"/>
    <property type="project" value="InterPro"/>
</dbReference>
<comment type="pathway">
    <text evidence="2">Amino-acid biosynthesis; L-serine biosynthesis; L-serine from 3-phospho-D-glycerate: step 3/3.</text>
</comment>
<dbReference type="FunFam" id="1.10.150.210:FF:000001">
    <property type="entry name" value="Phosphoserine phosphatase"/>
    <property type="match status" value="1"/>
</dbReference>
<comment type="cofactor">
    <cofactor evidence="1">
        <name>Mg(2+)</name>
        <dbReference type="ChEBI" id="CHEBI:18420"/>
    </cofactor>
</comment>
<dbReference type="SFLD" id="SFLDS00003">
    <property type="entry name" value="Haloacid_Dehalogenase"/>
    <property type="match status" value="1"/>
</dbReference>
<dbReference type="SFLD" id="SFLDG01136">
    <property type="entry name" value="C1.6:_Phosphoserine_Phosphatas"/>
    <property type="match status" value="1"/>
</dbReference>
<evidence type="ECO:0000256" key="9">
    <source>
        <dbReference type="ARBA" id="ARBA00022842"/>
    </source>
</evidence>
<evidence type="ECO:0000256" key="6">
    <source>
        <dbReference type="ARBA" id="ARBA00022605"/>
    </source>
</evidence>